<comment type="caution">
    <text evidence="1">The sequence shown here is derived from an EMBL/GenBank/DDBJ whole genome shotgun (WGS) entry which is preliminary data.</text>
</comment>
<name>A0ACC2VC46_9TREE</name>
<dbReference type="EMBL" id="JASBWR010000095">
    <property type="protein sequence ID" value="KAJ9096191.1"/>
    <property type="molecule type" value="Genomic_DNA"/>
</dbReference>
<gene>
    <name evidence="1" type="ORF">QFC19_007292</name>
</gene>
<evidence type="ECO:0000313" key="1">
    <source>
        <dbReference type="EMBL" id="KAJ9096191.1"/>
    </source>
</evidence>
<protein>
    <submittedName>
        <fullName evidence="1">Uncharacterized protein</fullName>
    </submittedName>
</protein>
<organism evidence="1 2">
    <name type="scientific">Naganishia cerealis</name>
    <dbReference type="NCBI Taxonomy" id="610337"/>
    <lineage>
        <taxon>Eukaryota</taxon>
        <taxon>Fungi</taxon>
        <taxon>Dikarya</taxon>
        <taxon>Basidiomycota</taxon>
        <taxon>Agaricomycotina</taxon>
        <taxon>Tremellomycetes</taxon>
        <taxon>Filobasidiales</taxon>
        <taxon>Filobasidiaceae</taxon>
        <taxon>Naganishia</taxon>
    </lineage>
</organism>
<dbReference type="Proteomes" id="UP001241377">
    <property type="component" value="Unassembled WGS sequence"/>
</dbReference>
<keyword evidence="2" id="KW-1185">Reference proteome</keyword>
<accession>A0ACC2VC46</accession>
<sequence length="2195" mass="250006">MAKDTRSTGAGNQANQVNLNTPIPIRGTQLNQIDRAASAAIDSASNPQASFEDSYRSFTPNAQKRAPRASARRASYSTIETSRESHYNLDYVADRDELDRLQLDPNSRFYARSRPRTLNLPRLLPYEVENPQNQAKFLSHIVSHLYIAIKTLDIQGSLSVSARDLALLRDVSGFSDIDIALETNLFESGGPEKGTEADHEEDNTYFQDDIDSASESLDEEDEDDEYDNENDDAKDHENTVQHKKSPKSAAVVGVRIWTQELLVWLKMKYEMPVSLRMNLARVYYAVCLSRGQHISLKIYVRTFELLTKDIQFLRSQQFSLPWEDMYNELAHHFPSVDSSQERFEKKDHKQLLRLAERASNFFDPSSLPIIFQKLGSHFSMPNISLVLSATALLPLNFTDRVEDDRDIRHYLSLLFYIWIKMNKSPGVDAHMTTRLGAIAMEHYIVIANGKSVLNPGKVFSDDQIRTIFNILLNSLSIRKEKYSSAKTKFFHGFASAIIFSINGDAALERGGIFEQLESLGNAIESYVHPSNSGEWSRSISKTILALVYQFQKRVNLENEKDALLYNLPQHMKLTQKMKDTMIDIFLPKIRIGLQSKKPNVTDDYLAALSLIAQLNPPKVLEFVLLDIYESLEGTLSTHRVVVALRSLEELARYFASTPIFRVHVARLLLLALPGIDSNDLEKTLLTLNVFASFANYVPFYDLSNGEGDPTMAFEFTQQHLETLQQRIYQETEFETFQVDDDLERNALVSSSSSFKLLLKSLNQRVFILLENVPDPSKSTGLEQALESSLPKFMYVLLEAISDDILKSFRDDFFTFALENTIEGIGDIVAEICGGIIKRDPTAFEHFCIELIEKIRNEVDDNGAGSTRTGFDVLPRDQVLFWNLLILNECIGNAGSQVLKCQTELNDLSFYLMERIKGPTVFASSYLLNQLLQATTKIRLNEQRLISPKYQEEHGMSESCWGGFLTENSRFLKENLTFDWFIPGEKEITFAIDTFSSHVSHVLEKVLELMRENTTSSQVHSLLLQMSDKLTTCFLYLSYSLSGISFLLDPSFDEDIPQLGQLLYQSVQQRLYLLKQIRGVGLGKNKEGELRIDNLHENLERIVQDLDSDDSINYLMDVDKMSDFLMIDAEEPKEKEEDTPESKTAILSFDERSGVKSHSTSPAPPDESARATPTIEGMNMSSMNPSLTFRERKLYTSKYYFGDDIETRRANPSYLKLHKIRILIGRALHVIGKFLNLNFTDNTQLFKHYLFAVNMWFSDLGRERKLDSSEACVSYGYFKTLQNVNRVRKPFTRMAFGSRIESYHHLRVALHATSRTQTDLDKVLLEDVIKLAVSTYSSIAKPAQATLVDAMGRLNGSYNVLVRSIFKHLENALHKKDYKKVESALRVFAIKRIKTRIQNDYYNLQKFVSVLLALLEVGNLEVNSIAQKLYQGIHEGISLPSSVCLIDLEQIDTIRPPDQFIDLEIKAVCLAKERKRKSYFERLKSLENFVIASEKTTTHWKVSSLNLHLLVDLQSDLEMEINKDALQILWERSASDHPITSRLSLRGITKIVTKLNVMALLDHKLMNGYDFDYLPPDFKIIPTTSPVGQSYSSTWHNEMKEREHPSYFIDHKANTGWLFWGDSMVAVSNKASYSMNLSKSEDEALRELGSRMTRDWFLNIVNLWISDNEANFAFQGSDVFVTTTITHLISCGYTKNFTFDELLSLVEQIYVGDEKSTHIVTCELIAGILVCSKTLHPALCEKRDKHISELLTNILDNDLSPDTRGIWNIFSWWIPAHIDCRRFPLINDVIVKFKVQPDSASALKEATRLSYIRSHIAAVTWGFGMSEEIFSASLDNLTNKYRAIRDQTGSILAVLSFGSFADSIGSSTEFIELCNKEGPKYLLERLKNNVMFERIPKLFKEVGEMKQEVRGQGTQVILKSPYIAAATTLLTWLGQVLNTSVAALYQEFIDTYIMPFLLDLINMKEVCQLGDIDPISVFKHASQIQYLPHMLERIVKAIELYAKEDLNAVQCFIMGEFTETFFFKNLFELSPSQRYRIIAVTSELLYHKNVEVRESEASTFAGLIHLSPPKEVDEIVKSSCAKYEKELDDVRKKHRKSGYKQMTTEETVAIHGACLGLGALVHAFLFQSPPPPWVPKVLSILANKASGIPGVVGKTSRDTLGRFKKTRQDTWHVDSKVFNEDQIQDLEGVLWRSYYI</sequence>
<proteinExistence type="predicted"/>
<reference evidence="1" key="1">
    <citation type="submission" date="2023-04" db="EMBL/GenBank/DDBJ databases">
        <title>Draft Genome sequencing of Naganishia species isolated from polar environments using Oxford Nanopore Technology.</title>
        <authorList>
            <person name="Leo P."/>
            <person name="Venkateswaran K."/>
        </authorList>
    </citation>
    <scope>NUCLEOTIDE SEQUENCE</scope>
    <source>
        <strain evidence="1">MNA-CCFEE 5261</strain>
    </source>
</reference>
<evidence type="ECO:0000313" key="2">
    <source>
        <dbReference type="Proteomes" id="UP001241377"/>
    </source>
</evidence>